<proteinExistence type="predicted"/>
<keyword evidence="2" id="KW-1185">Reference proteome</keyword>
<accession>A0A0D7KE16</accession>
<dbReference type="AlphaFoldDB" id="A0A0D7KE16"/>
<sequence length="186" mass="20954">MAVKPTSTVLKRLKKEQPLRYTEYIRRRKDVVAQYGLHPELQVAKHLNEGEKPGQQYIKLRGLLNFAKEYRWKDLDAFEQGMKLSAPPSAAARTAHALFDALPQGQRHALVRTGALLQLLEDVLKKGTELHAASLLHGGKLNISQVASRVEKIIGNASDQDKVENFEKEANRKQFGEAQQALRSHL</sequence>
<protein>
    <submittedName>
        <fullName evidence="1">Uncharacterized protein</fullName>
    </submittedName>
</protein>
<organism evidence="1 2">
    <name type="scientific">Acidovorax temperans</name>
    <dbReference type="NCBI Taxonomy" id="80878"/>
    <lineage>
        <taxon>Bacteria</taxon>
        <taxon>Pseudomonadati</taxon>
        <taxon>Pseudomonadota</taxon>
        <taxon>Betaproteobacteria</taxon>
        <taxon>Burkholderiales</taxon>
        <taxon>Comamonadaceae</taxon>
        <taxon>Acidovorax</taxon>
    </lineage>
</organism>
<evidence type="ECO:0000313" key="1">
    <source>
        <dbReference type="EMBL" id="KJA12440.1"/>
    </source>
</evidence>
<dbReference type="EMBL" id="JXYQ01000002">
    <property type="protein sequence ID" value="KJA12440.1"/>
    <property type="molecule type" value="Genomic_DNA"/>
</dbReference>
<dbReference type="Proteomes" id="UP000032566">
    <property type="component" value="Unassembled WGS sequence"/>
</dbReference>
<dbReference type="PATRIC" id="fig|80878.5.peg.960"/>
<comment type="caution">
    <text evidence="1">The sequence shown here is derived from an EMBL/GenBank/DDBJ whole genome shotgun (WGS) entry which is preliminary data.</text>
</comment>
<name>A0A0D7KE16_9BURK</name>
<evidence type="ECO:0000313" key="2">
    <source>
        <dbReference type="Proteomes" id="UP000032566"/>
    </source>
</evidence>
<gene>
    <name evidence="1" type="ORF">RP29_00835</name>
</gene>
<reference evidence="1 2" key="1">
    <citation type="submission" date="2014-12" db="EMBL/GenBank/DDBJ databases">
        <title>Isolation of bacteria from lake water.</title>
        <authorList>
            <person name="Sheng K.-Y."/>
            <person name="Chin P.-S."/>
            <person name="Chan K.-G."/>
            <person name="Tan G.S."/>
        </authorList>
    </citation>
    <scope>NUCLEOTIDE SEQUENCE [LARGE SCALE GENOMIC DNA]</scope>
    <source>
        <strain evidence="1 2">KY4</strain>
    </source>
</reference>